<keyword evidence="3" id="KW-1185">Reference proteome</keyword>
<dbReference type="OrthoDB" id="8701435at2"/>
<reference evidence="2 3" key="1">
    <citation type="submission" date="2018-03" db="EMBL/GenBank/DDBJ databases">
        <title>Massilia armeniaca sp. nov., isolated from desert soil.</title>
        <authorList>
            <person name="Huang H."/>
            <person name="Ren M."/>
        </authorList>
    </citation>
    <scope>NUCLEOTIDE SEQUENCE [LARGE SCALE GENOMIC DNA]</scope>
    <source>
        <strain evidence="2 3">ZMN-3</strain>
    </source>
</reference>
<dbReference type="KEGG" id="masz:C9I28_19575"/>
<evidence type="ECO:0000313" key="3">
    <source>
        <dbReference type="Proteomes" id="UP000240505"/>
    </source>
</evidence>
<feature type="region of interest" description="Disordered" evidence="1">
    <location>
        <begin position="266"/>
        <end position="308"/>
    </location>
</feature>
<feature type="compositionally biased region" description="Low complexity" evidence="1">
    <location>
        <begin position="280"/>
        <end position="289"/>
    </location>
</feature>
<dbReference type="AlphaFoldDB" id="A0A2R4CD70"/>
<organism evidence="2 3">
    <name type="scientific">Pseudoduganella armeniaca</name>
    <dbReference type="NCBI Taxonomy" id="2072590"/>
    <lineage>
        <taxon>Bacteria</taxon>
        <taxon>Pseudomonadati</taxon>
        <taxon>Pseudomonadota</taxon>
        <taxon>Betaproteobacteria</taxon>
        <taxon>Burkholderiales</taxon>
        <taxon>Oxalobacteraceae</taxon>
        <taxon>Telluria group</taxon>
        <taxon>Pseudoduganella</taxon>
    </lineage>
</organism>
<evidence type="ECO:0000313" key="2">
    <source>
        <dbReference type="EMBL" id="AVR97591.1"/>
    </source>
</evidence>
<proteinExistence type="predicted"/>
<dbReference type="Proteomes" id="UP000240505">
    <property type="component" value="Chromosome"/>
</dbReference>
<evidence type="ECO:0000256" key="1">
    <source>
        <dbReference type="SAM" id="MobiDB-lite"/>
    </source>
</evidence>
<feature type="compositionally biased region" description="Low complexity" evidence="1">
    <location>
        <begin position="13"/>
        <end position="24"/>
    </location>
</feature>
<name>A0A2R4CD70_9BURK</name>
<sequence>MTSISPFGSRPYTATPTTTGQPGTRTDKAAAPIRQEPGSGVPRSDVTRSDVALSSSALDLQDRVAGLGNATVDLAQNLLGKFAQHLFGDAMQGATIDFDAVSLDSQSTMEAGALHAGGANGVMDAAAFRLTDSAHFLGKGTITLADGQKFDFEVEVRYESSLSAGTESARRRELAEQNPAMPLPAVEFPDIDWPGSLNDIFKLMDKRLSADINAADGDKLGTLSARLLKLVNSAQALDTYGPPTTTQVKQATSAYATELASAPAPVKAGPTPVQAPAPAPVVDTQTVPPRGGDIPLTISTTPPPDDAA</sequence>
<dbReference type="EMBL" id="CP028324">
    <property type="protein sequence ID" value="AVR97591.1"/>
    <property type="molecule type" value="Genomic_DNA"/>
</dbReference>
<protein>
    <submittedName>
        <fullName evidence="2">Uncharacterized protein</fullName>
    </submittedName>
</protein>
<dbReference type="RefSeq" id="WP_107142934.1">
    <property type="nucleotide sequence ID" value="NZ_CP028324.1"/>
</dbReference>
<gene>
    <name evidence="2" type="ORF">C9I28_19575</name>
</gene>
<accession>A0A2R4CD70</accession>
<feature type="region of interest" description="Disordered" evidence="1">
    <location>
        <begin position="1"/>
        <end position="48"/>
    </location>
</feature>